<evidence type="ECO:0000313" key="2">
    <source>
        <dbReference type="EMBL" id="GLD68011.1"/>
    </source>
</evidence>
<gene>
    <name evidence="2" type="ORF">AKAME5_001933400</name>
</gene>
<feature type="domain" description="ATPase AAA-type core" evidence="1">
    <location>
        <begin position="1"/>
        <end position="67"/>
    </location>
</feature>
<name>A0AAD3RGZ5_LATJO</name>
<dbReference type="InterPro" id="IPR027417">
    <property type="entry name" value="P-loop_NTPase"/>
</dbReference>
<dbReference type="EMBL" id="BRZM01000122">
    <property type="protein sequence ID" value="GLD68011.1"/>
    <property type="molecule type" value="Genomic_DNA"/>
</dbReference>
<dbReference type="AlphaFoldDB" id="A0AAD3RGZ5"/>
<dbReference type="Pfam" id="PF00004">
    <property type="entry name" value="AAA"/>
    <property type="match status" value="1"/>
</dbReference>
<dbReference type="PANTHER" id="PTHR14690:SF0">
    <property type="entry name" value="IQ MOTIF CONTAINING WITH AAA DOMAIN 1"/>
    <property type="match status" value="1"/>
</dbReference>
<dbReference type="Proteomes" id="UP001279410">
    <property type="component" value="Unassembled WGS sequence"/>
</dbReference>
<dbReference type="Gene3D" id="3.40.50.300">
    <property type="entry name" value="P-loop containing nucleotide triphosphate hydrolases"/>
    <property type="match status" value="1"/>
</dbReference>
<dbReference type="GO" id="GO:0016887">
    <property type="term" value="F:ATP hydrolysis activity"/>
    <property type="evidence" value="ECO:0007669"/>
    <property type="project" value="InterPro"/>
</dbReference>
<organism evidence="2 3">
    <name type="scientific">Lates japonicus</name>
    <name type="common">Japanese lates</name>
    <dbReference type="NCBI Taxonomy" id="270547"/>
    <lineage>
        <taxon>Eukaryota</taxon>
        <taxon>Metazoa</taxon>
        <taxon>Chordata</taxon>
        <taxon>Craniata</taxon>
        <taxon>Vertebrata</taxon>
        <taxon>Euteleostomi</taxon>
        <taxon>Actinopterygii</taxon>
        <taxon>Neopterygii</taxon>
        <taxon>Teleostei</taxon>
        <taxon>Neoteleostei</taxon>
        <taxon>Acanthomorphata</taxon>
        <taxon>Carangaria</taxon>
        <taxon>Carangaria incertae sedis</taxon>
        <taxon>Centropomidae</taxon>
        <taxon>Lates</taxon>
    </lineage>
</organism>
<dbReference type="InterPro" id="IPR003959">
    <property type="entry name" value="ATPase_AAA_core"/>
</dbReference>
<dbReference type="InterPro" id="IPR052267">
    <property type="entry name" value="N-DRC_Component"/>
</dbReference>
<protein>
    <submittedName>
        <fullName evidence="2">IQ and AAA domain-containing protein 1-like protein</fullName>
    </submittedName>
</protein>
<sequence length="70" mass="7871">MLVQAICSETGAHLFHLSPAHLSHRYHGRGGAAYLLHLVFKVAGELQPSVIWIEDAEKTFSKKTRKSDRE</sequence>
<feature type="non-terminal residue" evidence="2">
    <location>
        <position position="70"/>
    </location>
</feature>
<comment type="caution">
    <text evidence="2">The sequence shown here is derived from an EMBL/GenBank/DDBJ whole genome shotgun (WGS) entry which is preliminary data.</text>
</comment>
<dbReference type="GO" id="GO:0005524">
    <property type="term" value="F:ATP binding"/>
    <property type="evidence" value="ECO:0007669"/>
    <property type="project" value="InterPro"/>
</dbReference>
<proteinExistence type="predicted"/>
<accession>A0AAD3RGZ5</accession>
<keyword evidence="3" id="KW-1185">Reference proteome</keyword>
<evidence type="ECO:0000259" key="1">
    <source>
        <dbReference type="Pfam" id="PF00004"/>
    </source>
</evidence>
<dbReference type="PANTHER" id="PTHR14690">
    <property type="entry name" value="IQ MOTIF CONTAINING WITH AAA DOMAIN 1"/>
    <property type="match status" value="1"/>
</dbReference>
<evidence type="ECO:0000313" key="3">
    <source>
        <dbReference type="Proteomes" id="UP001279410"/>
    </source>
</evidence>
<reference evidence="2" key="1">
    <citation type="submission" date="2022-08" db="EMBL/GenBank/DDBJ databases">
        <title>Genome sequencing of akame (Lates japonicus).</title>
        <authorList>
            <person name="Hashiguchi Y."/>
            <person name="Takahashi H."/>
        </authorList>
    </citation>
    <scope>NUCLEOTIDE SEQUENCE</scope>
    <source>
        <strain evidence="2">Kochi</strain>
    </source>
</reference>